<dbReference type="EMBL" id="JBHRZO010000005">
    <property type="protein sequence ID" value="MFC3847144.1"/>
    <property type="molecule type" value="Genomic_DNA"/>
</dbReference>
<keyword evidence="1" id="KW-0808">Transferase</keyword>
<dbReference type="GO" id="GO:0016779">
    <property type="term" value="F:nucleotidyltransferase activity"/>
    <property type="evidence" value="ECO:0007669"/>
    <property type="project" value="UniProtKB-KW"/>
</dbReference>
<evidence type="ECO:0000313" key="1">
    <source>
        <dbReference type="EMBL" id="MFC3847144.1"/>
    </source>
</evidence>
<dbReference type="PANTHER" id="PTHR21485:SF6">
    <property type="entry name" value="N-ACYLNEURAMINATE CYTIDYLYLTRANSFERASE-RELATED"/>
    <property type="match status" value="1"/>
</dbReference>
<dbReference type="PANTHER" id="PTHR21485">
    <property type="entry name" value="HAD SUPERFAMILY MEMBERS CMAS AND KDSC"/>
    <property type="match status" value="1"/>
</dbReference>
<organism evidence="1 2">
    <name type="scientific">Helicobacter baculiformis</name>
    <dbReference type="NCBI Taxonomy" id="427351"/>
    <lineage>
        <taxon>Bacteria</taxon>
        <taxon>Pseudomonadati</taxon>
        <taxon>Campylobacterota</taxon>
        <taxon>Epsilonproteobacteria</taxon>
        <taxon>Campylobacterales</taxon>
        <taxon>Helicobacteraceae</taxon>
        <taxon>Helicobacter</taxon>
    </lineage>
</organism>
<evidence type="ECO:0000313" key="2">
    <source>
        <dbReference type="Proteomes" id="UP001595783"/>
    </source>
</evidence>
<dbReference type="InterPro" id="IPR003329">
    <property type="entry name" value="Cytidylyl_trans"/>
</dbReference>
<proteinExistence type="predicted"/>
<dbReference type="InterPro" id="IPR029044">
    <property type="entry name" value="Nucleotide-diphossugar_trans"/>
</dbReference>
<gene>
    <name evidence="1" type="ORF">ACFOPX_01155</name>
</gene>
<dbReference type="InterPro" id="IPR050793">
    <property type="entry name" value="CMP-NeuNAc_synthase"/>
</dbReference>
<dbReference type="Gene3D" id="3.90.550.10">
    <property type="entry name" value="Spore Coat Polysaccharide Biosynthesis Protein SpsA, Chain A"/>
    <property type="match status" value="1"/>
</dbReference>
<protein>
    <submittedName>
        <fullName evidence="1">Cytidylyltransferase domain-containing protein</fullName>
    </submittedName>
</protein>
<dbReference type="Pfam" id="PF02348">
    <property type="entry name" value="CTP_transf_3"/>
    <property type="match status" value="1"/>
</dbReference>
<dbReference type="RefSeq" id="WP_104752810.1">
    <property type="nucleotide sequence ID" value="NZ_FZMF01000048.1"/>
</dbReference>
<dbReference type="SUPFAM" id="SSF53448">
    <property type="entry name" value="Nucleotide-diphospho-sugar transferases"/>
    <property type="match status" value="1"/>
</dbReference>
<dbReference type="Proteomes" id="UP001595783">
    <property type="component" value="Unassembled WGS sequence"/>
</dbReference>
<keyword evidence="2" id="KW-1185">Reference proteome</keyword>
<reference evidence="2" key="1">
    <citation type="journal article" date="2019" name="Int. J. Syst. Evol. Microbiol.">
        <title>The Global Catalogue of Microorganisms (GCM) 10K type strain sequencing project: providing services to taxonomists for standard genome sequencing and annotation.</title>
        <authorList>
            <consortium name="The Broad Institute Genomics Platform"/>
            <consortium name="The Broad Institute Genome Sequencing Center for Infectious Disease"/>
            <person name="Wu L."/>
            <person name="Ma J."/>
        </authorList>
    </citation>
    <scope>NUCLEOTIDE SEQUENCE [LARGE SCALE GENOMIC DNA]</scope>
    <source>
        <strain evidence="2">CCUG 53816</strain>
    </source>
</reference>
<sequence>MSKVLAYIPARSGSKGVKDKNIRPFKGLPLMAHTILSALQAGIFSEVLVSTDSPQYQKIAIQYGASVPFLRSKINSSDTAPTLFGVLEALERYRVDFEHVVILQPTSPLRDAQDIQAAYALFLEQGCLPLASVHVLDDHPLLMRTLHHHRLTPLLPMSSTIRRQDLVPYYKVNGAIYIHCVATLSAQTSFNDSPIGYVMDPSHALDIDHAKDFDGY</sequence>
<accession>A0ABV7ZHN5</accession>
<name>A0ABV7ZHN5_9HELI</name>
<keyword evidence="1" id="KW-0548">Nucleotidyltransferase</keyword>
<dbReference type="CDD" id="cd02513">
    <property type="entry name" value="CMP-NeuAc_Synthase"/>
    <property type="match status" value="1"/>
</dbReference>
<comment type="caution">
    <text evidence="1">The sequence shown here is derived from an EMBL/GenBank/DDBJ whole genome shotgun (WGS) entry which is preliminary data.</text>
</comment>